<gene>
    <name evidence="7" type="ORF">SAMN04487996_111305</name>
</gene>
<dbReference type="STRING" id="659014.SAMN04487996_111305"/>
<protein>
    <submittedName>
        <fullName evidence="7">RNA polymerase sigma-70 factor, ECF subfamily</fullName>
    </submittedName>
</protein>
<dbReference type="InterPro" id="IPR036388">
    <property type="entry name" value="WH-like_DNA-bd_sf"/>
</dbReference>
<dbReference type="InterPro" id="IPR039425">
    <property type="entry name" value="RNA_pol_sigma-70-like"/>
</dbReference>
<dbReference type="InterPro" id="IPR013324">
    <property type="entry name" value="RNA_pol_sigma_r3/r4-like"/>
</dbReference>
<evidence type="ECO:0000259" key="6">
    <source>
        <dbReference type="Pfam" id="PF08281"/>
    </source>
</evidence>
<dbReference type="GO" id="GO:0003677">
    <property type="term" value="F:DNA binding"/>
    <property type="evidence" value="ECO:0007669"/>
    <property type="project" value="InterPro"/>
</dbReference>
<dbReference type="InterPro" id="IPR013249">
    <property type="entry name" value="RNA_pol_sigma70_r4_t2"/>
</dbReference>
<dbReference type="Pfam" id="PF04542">
    <property type="entry name" value="Sigma70_r2"/>
    <property type="match status" value="1"/>
</dbReference>
<evidence type="ECO:0000259" key="5">
    <source>
        <dbReference type="Pfam" id="PF04542"/>
    </source>
</evidence>
<dbReference type="EMBL" id="FNAN01000011">
    <property type="protein sequence ID" value="SDF62320.1"/>
    <property type="molecule type" value="Genomic_DNA"/>
</dbReference>
<feature type="domain" description="RNA polymerase sigma-70 region 2" evidence="5">
    <location>
        <begin position="31"/>
        <end position="96"/>
    </location>
</feature>
<dbReference type="Gene3D" id="1.10.1740.10">
    <property type="match status" value="1"/>
</dbReference>
<dbReference type="Gene3D" id="1.10.10.10">
    <property type="entry name" value="Winged helix-like DNA-binding domain superfamily/Winged helix DNA-binding domain"/>
    <property type="match status" value="1"/>
</dbReference>
<proteinExistence type="inferred from homology"/>
<dbReference type="CDD" id="cd06171">
    <property type="entry name" value="Sigma70_r4"/>
    <property type="match status" value="1"/>
</dbReference>
<feature type="domain" description="RNA polymerase sigma factor 70 region 4 type 2" evidence="6">
    <location>
        <begin position="138"/>
        <end position="189"/>
    </location>
</feature>
<dbReference type="PANTHER" id="PTHR43133">
    <property type="entry name" value="RNA POLYMERASE ECF-TYPE SIGMA FACTO"/>
    <property type="match status" value="1"/>
</dbReference>
<dbReference type="InterPro" id="IPR007627">
    <property type="entry name" value="RNA_pol_sigma70_r2"/>
</dbReference>
<dbReference type="Proteomes" id="UP000198748">
    <property type="component" value="Unassembled WGS sequence"/>
</dbReference>
<evidence type="ECO:0000256" key="4">
    <source>
        <dbReference type="ARBA" id="ARBA00023163"/>
    </source>
</evidence>
<evidence type="ECO:0000256" key="3">
    <source>
        <dbReference type="ARBA" id="ARBA00023082"/>
    </source>
</evidence>
<dbReference type="SUPFAM" id="SSF88659">
    <property type="entry name" value="Sigma3 and sigma4 domains of RNA polymerase sigma factors"/>
    <property type="match status" value="1"/>
</dbReference>
<evidence type="ECO:0000313" key="7">
    <source>
        <dbReference type="EMBL" id="SDF62320.1"/>
    </source>
</evidence>
<keyword evidence="3" id="KW-0731">Sigma factor</keyword>
<reference evidence="8" key="1">
    <citation type="submission" date="2016-10" db="EMBL/GenBank/DDBJ databases">
        <authorList>
            <person name="Varghese N."/>
            <person name="Submissions S."/>
        </authorList>
    </citation>
    <scope>NUCLEOTIDE SEQUENCE [LARGE SCALE GENOMIC DNA]</scope>
    <source>
        <strain evidence="8">DSM 25329</strain>
    </source>
</reference>
<keyword evidence="8" id="KW-1185">Reference proteome</keyword>
<accession>A0A1G7MMH6</accession>
<dbReference type="GO" id="GO:0016987">
    <property type="term" value="F:sigma factor activity"/>
    <property type="evidence" value="ECO:0007669"/>
    <property type="project" value="UniProtKB-KW"/>
</dbReference>
<dbReference type="PANTHER" id="PTHR43133:SF51">
    <property type="entry name" value="RNA POLYMERASE SIGMA FACTOR"/>
    <property type="match status" value="1"/>
</dbReference>
<dbReference type="GO" id="GO:0006352">
    <property type="term" value="P:DNA-templated transcription initiation"/>
    <property type="evidence" value="ECO:0007669"/>
    <property type="project" value="InterPro"/>
</dbReference>
<organism evidence="7 8">
    <name type="scientific">Dyadobacter soli</name>
    <dbReference type="NCBI Taxonomy" id="659014"/>
    <lineage>
        <taxon>Bacteria</taxon>
        <taxon>Pseudomonadati</taxon>
        <taxon>Bacteroidota</taxon>
        <taxon>Cytophagia</taxon>
        <taxon>Cytophagales</taxon>
        <taxon>Spirosomataceae</taxon>
        <taxon>Dyadobacter</taxon>
    </lineage>
</organism>
<evidence type="ECO:0000256" key="2">
    <source>
        <dbReference type="ARBA" id="ARBA00023015"/>
    </source>
</evidence>
<keyword evidence="2" id="KW-0805">Transcription regulation</keyword>
<dbReference type="InterPro" id="IPR013325">
    <property type="entry name" value="RNA_pol_sigma_r2"/>
</dbReference>
<dbReference type="InterPro" id="IPR014284">
    <property type="entry name" value="RNA_pol_sigma-70_dom"/>
</dbReference>
<comment type="similarity">
    <text evidence="1">Belongs to the sigma-70 factor family. ECF subfamily.</text>
</comment>
<keyword evidence="4" id="KW-0804">Transcription</keyword>
<dbReference type="Pfam" id="PF08281">
    <property type="entry name" value="Sigma70_r4_2"/>
    <property type="match status" value="1"/>
</dbReference>
<evidence type="ECO:0000313" key="8">
    <source>
        <dbReference type="Proteomes" id="UP000198748"/>
    </source>
</evidence>
<name>A0A1G7MMH6_9BACT</name>
<dbReference type="RefSeq" id="WP_090153696.1">
    <property type="nucleotide sequence ID" value="NZ_FNAN01000011.1"/>
</dbReference>
<evidence type="ECO:0000256" key="1">
    <source>
        <dbReference type="ARBA" id="ARBA00010641"/>
    </source>
</evidence>
<dbReference type="OrthoDB" id="9785675at2"/>
<dbReference type="NCBIfam" id="TIGR02937">
    <property type="entry name" value="sigma70-ECF"/>
    <property type="match status" value="1"/>
</dbReference>
<sequence length="201" mass="23445">MDQKEPYRPSDRQLVERVLSGNTRAFGMIIKDTETLVAQIVFRMIAGHDQRRDVAQDIYVKVFQKLESFRFQSKLSTWIARIAYNTCINQLEKNKSTPSLLVDQILYETSSEDDTSHWEPADASDLVDELIQEEFSGLLQSALERLPPLYKLLITLYHQQELSYHQICEIVALPEGTVKSYLFRARRMLRDRIQTIYNQGI</sequence>
<dbReference type="AlphaFoldDB" id="A0A1G7MMH6"/>
<dbReference type="SUPFAM" id="SSF88946">
    <property type="entry name" value="Sigma2 domain of RNA polymerase sigma factors"/>
    <property type="match status" value="1"/>
</dbReference>